<dbReference type="AlphaFoldDB" id="A0A0M6XPY2"/>
<keyword evidence="1" id="KW-0812">Transmembrane</keyword>
<protein>
    <recommendedName>
        <fullName evidence="4">NnrT protein</fullName>
    </recommendedName>
</protein>
<name>A0A0M6XPY2_9RHOB</name>
<dbReference type="RefSeq" id="WP_055682166.1">
    <property type="nucleotide sequence ID" value="NZ_CANMUL010000004.1"/>
</dbReference>
<feature type="transmembrane region" description="Helical" evidence="1">
    <location>
        <begin position="7"/>
        <end position="35"/>
    </location>
</feature>
<keyword evidence="1" id="KW-0472">Membrane</keyword>
<gene>
    <name evidence="2" type="ORF">JAN5088_01504</name>
</gene>
<evidence type="ECO:0000256" key="1">
    <source>
        <dbReference type="SAM" id="Phobius"/>
    </source>
</evidence>
<evidence type="ECO:0008006" key="4">
    <source>
        <dbReference type="Google" id="ProtNLM"/>
    </source>
</evidence>
<reference evidence="2 3" key="1">
    <citation type="submission" date="2015-07" db="EMBL/GenBank/DDBJ databases">
        <authorList>
            <person name="Noorani M."/>
        </authorList>
    </citation>
    <scope>NUCLEOTIDE SEQUENCE [LARGE SCALE GENOMIC DNA]</scope>
    <source>
        <strain evidence="2 3">CECT 5088</strain>
    </source>
</reference>
<dbReference type="Proteomes" id="UP000048908">
    <property type="component" value="Unassembled WGS sequence"/>
</dbReference>
<dbReference type="STRING" id="282197.SAMN04488517_101667"/>
<evidence type="ECO:0000313" key="2">
    <source>
        <dbReference type="EMBL" id="CTQ32732.1"/>
    </source>
</evidence>
<proteinExistence type="predicted"/>
<feature type="transmembrane region" description="Helical" evidence="1">
    <location>
        <begin position="41"/>
        <end position="58"/>
    </location>
</feature>
<keyword evidence="1" id="KW-1133">Transmembrane helix</keyword>
<dbReference type="EMBL" id="CXPG01000014">
    <property type="protein sequence ID" value="CTQ32732.1"/>
    <property type="molecule type" value="Genomic_DNA"/>
</dbReference>
<organism evidence="2 3">
    <name type="scientific">Jannaschia rubra</name>
    <dbReference type="NCBI Taxonomy" id="282197"/>
    <lineage>
        <taxon>Bacteria</taxon>
        <taxon>Pseudomonadati</taxon>
        <taxon>Pseudomonadota</taxon>
        <taxon>Alphaproteobacteria</taxon>
        <taxon>Rhodobacterales</taxon>
        <taxon>Roseobacteraceae</taxon>
        <taxon>Jannaschia</taxon>
    </lineage>
</organism>
<accession>A0A0M6XPY2</accession>
<dbReference type="OrthoDB" id="7667013at2"/>
<evidence type="ECO:0000313" key="3">
    <source>
        <dbReference type="Proteomes" id="UP000048908"/>
    </source>
</evidence>
<keyword evidence="3" id="KW-1185">Reference proteome</keyword>
<sequence>MTRMTRLMLILYPFGAGAMGINLFFASLIGTWIGWPAMPPVWSVIGGAILGLPATWVFSRHISNLMDRADAES</sequence>